<feature type="region of interest" description="Disordered" evidence="6">
    <location>
        <begin position="1"/>
        <end position="52"/>
    </location>
</feature>
<evidence type="ECO:0000313" key="8">
    <source>
        <dbReference type="EMBL" id="CAA7033870.1"/>
    </source>
</evidence>
<dbReference type="Proteomes" id="UP000467841">
    <property type="component" value="Unassembled WGS sequence"/>
</dbReference>
<accession>A0A6D2JA19</accession>
<dbReference type="AlphaFoldDB" id="A0A6D2JA19"/>
<evidence type="ECO:0000256" key="6">
    <source>
        <dbReference type="SAM" id="MobiDB-lite"/>
    </source>
</evidence>
<dbReference type="GO" id="GO:0008234">
    <property type="term" value="F:cysteine-type peptidase activity"/>
    <property type="evidence" value="ECO:0007669"/>
    <property type="project" value="UniProtKB-KW"/>
</dbReference>
<reference evidence="8" key="1">
    <citation type="submission" date="2020-01" db="EMBL/GenBank/DDBJ databases">
        <authorList>
            <person name="Mishra B."/>
        </authorList>
    </citation>
    <scope>NUCLEOTIDE SEQUENCE [LARGE SCALE GENOMIC DNA]</scope>
</reference>
<dbReference type="Gene3D" id="3.90.70.10">
    <property type="entry name" value="Cysteine proteinases"/>
    <property type="match status" value="1"/>
</dbReference>
<dbReference type="InterPro" id="IPR039417">
    <property type="entry name" value="Peptidase_C1A_papain-like"/>
</dbReference>
<dbReference type="Pfam" id="PF00112">
    <property type="entry name" value="Peptidase_C1"/>
    <property type="match status" value="1"/>
</dbReference>
<evidence type="ECO:0000256" key="4">
    <source>
        <dbReference type="ARBA" id="ARBA00022807"/>
    </source>
</evidence>
<evidence type="ECO:0000256" key="5">
    <source>
        <dbReference type="ARBA" id="ARBA00023157"/>
    </source>
</evidence>
<dbReference type="PANTHER" id="PTHR12411">
    <property type="entry name" value="CYSTEINE PROTEASE FAMILY C1-RELATED"/>
    <property type="match status" value="1"/>
</dbReference>
<comment type="similarity">
    <text evidence="1">Belongs to the peptidase C1 family.</text>
</comment>
<dbReference type="InterPro" id="IPR025661">
    <property type="entry name" value="Pept_asp_AS"/>
</dbReference>
<sequence>MEEEKKDSDSSDEGGDGAGGRGKDKISAKKSKKKASASASTSTRKLSKDEDTWPKDLPDDFEHYERNWNNYLRAAMLQGFLGFCWAVAIVRCIEALLAITRNVVVELSPQHLVNNTRNKDKTTGEVRKYNEIRRFLTNQGLVIERACPYSGKMNQDCPKSCLKCDEPVVKIRELVYIKGKEVNEKELIKMVDRRPILAVVEAYTSFQDYKSGIYEGSTDHKEGSLGRHVVIVSGFGSTSEGVNYWIIQNSWGTQWGENGYGKIIRESSRNGKPSLFLKAIRLEVLV</sequence>
<dbReference type="SUPFAM" id="SSF54001">
    <property type="entry name" value="Cysteine proteinases"/>
    <property type="match status" value="1"/>
</dbReference>
<dbReference type="InterPro" id="IPR038765">
    <property type="entry name" value="Papain-like_cys_pep_sf"/>
</dbReference>
<dbReference type="InterPro" id="IPR013128">
    <property type="entry name" value="Peptidase_C1A"/>
</dbReference>
<dbReference type="SMART" id="SM00645">
    <property type="entry name" value="Pept_C1"/>
    <property type="match status" value="1"/>
</dbReference>
<evidence type="ECO:0000256" key="2">
    <source>
        <dbReference type="ARBA" id="ARBA00022670"/>
    </source>
</evidence>
<organism evidence="8 9">
    <name type="scientific">Microthlaspi erraticum</name>
    <dbReference type="NCBI Taxonomy" id="1685480"/>
    <lineage>
        <taxon>Eukaryota</taxon>
        <taxon>Viridiplantae</taxon>
        <taxon>Streptophyta</taxon>
        <taxon>Embryophyta</taxon>
        <taxon>Tracheophyta</taxon>
        <taxon>Spermatophyta</taxon>
        <taxon>Magnoliopsida</taxon>
        <taxon>eudicotyledons</taxon>
        <taxon>Gunneridae</taxon>
        <taxon>Pentapetalae</taxon>
        <taxon>rosids</taxon>
        <taxon>malvids</taxon>
        <taxon>Brassicales</taxon>
        <taxon>Brassicaceae</taxon>
        <taxon>Coluteocarpeae</taxon>
        <taxon>Microthlaspi</taxon>
    </lineage>
</organism>
<protein>
    <recommendedName>
        <fullName evidence="7">Peptidase C1A papain C-terminal domain-containing protein</fullName>
    </recommendedName>
</protein>
<evidence type="ECO:0000313" key="9">
    <source>
        <dbReference type="Proteomes" id="UP000467841"/>
    </source>
</evidence>
<dbReference type="OrthoDB" id="1112618at2759"/>
<keyword evidence="9" id="KW-1185">Reference proteome</keyword>
<comment type="caution">
    <text evidence="8">The sequence shown here is derived from an EMBL/GenBank/DDBJ whole genome shotgun (WGS) entry which is preliminary data.</text>
</comment>
<keyword evidence="5" id="KW-1015">Disulfide bond</keyword>
<dbReference type="GO" id="GO:0006508">
    <property type="term" value="P:proteolysis"/>
    <property type="evidence" value="ECO:0007669"/>
    <property type="project" value="UniProtKB-KW"/>
</dbReference>
<evidence type="ECO:0000256" key="1">
    <source>
        <dbReference type="ARBA" id="ARBA00008455"/>
    </source>
</evidence>
<feature type="domain" description="Peptidase C1A papain C-terminal" evidence="7">
    <location>
        <begin position="57"/>
        <end position="277"/>
    </location>
</feature>
<name>A0A6D2JA19_9BRAS</name>
<dbReference type="EMBL" id="CACVBM020001140">
    <property type="protein sequence ID" value="CAA7033870.1"/>
    <property type="molecule type" value="Genomic_DNA"/>
</dbReference>
<dbReference type="CDD" id="cd02248">
    <property type="entry name" value="Peptidase_C1A"/>
    <property type="match status" value="1"/>
</dbReference>
<proteinExistence type="inferred from homology"/>
<evidence type="ECO:0000259" key="7">
    <source>
        <dbReference type="SMART" id="SM00645"/>
    </source>
</evidence>
<evidence type="ECO:0000256" key="3">
    <source>
        <dbReference type="ARBA" id="ARBA00022801"/>
    </source>
</evidence>
<gene>
    <name evidence="8" type="ORF">MERR_LOCUS21105</name>
</gene>
<dbReference type="PROSITE" id="PS00640">
    <property type="entry name" value="THIOL_PROTEASE_ASN"/>
    <property type="match status" value="1"/>
</dbReference>
<keyword evidence="4" id="KW-0788">Thiol protease</keyword>
<keyword evidence="2" id="KW-0645">Protease</keyword>
<keyword evidence="3" id="KW-0378">Hydrolase</keyword>
<dbReference type="InterPro" id="IPR000668">
    <property type="entry name" value="Peptidase_C1A_C"/>
</dbReference>